<dbReference type="InterPro" id="IPR001031">
    <property type="entry name" value="Thioesterase"/>
</dbReference>
<organism evidence="3 4">
    <name type="scientific">Nitrospirillum iridis</name>
    <dbReference type="NCBI Taxonomy" id="765888"/>
    <lineage>
        <taxon>Bacteria</taxon>
        <taxon>Pseudomonadati</taxon>
        <taxon>Pseudomonadota</taxon>
        <taxon>Alphaproteobacteria</taxon>
        <taxon>Rhodospirillales</taxon>
        <taxon>Azospirillaceae</taxon>
        <taxon>Nitrospirillum</taxon>
    </lineage>
</organism>
<dbReference type="Gene3D" id="3.40.50.1820">
    <property type="entry name" value="alpha/beta hydrolase"/>
    <property type="match status" value="1"/>
</dbReference>
<evidence type="ECO:0000313" key="4">
    <source>
        <dbReference type="Proteomes" id="UP000539175"/>
    </source>
</evidence>
<keyword evidence="4" id="KW-1185">Reference proteome</keyword>
<dbReference type="SUPFAM" id="SSF53474">
    <property type="entry name" value="alpha/beta-Hydrolases"/>
    <property type="match status" value="1"/>
</dbReference>
<evidence type="ECO:0000313" key="3">
    <source>
        <dbReference type="EMBL" id="MBB6250625.1"/>
    </source>
</evidence>
<evidence type="ECO:0000256" key="1">
    <source>
        <dbReference type="ARBA" id="ARBA00007169"/>
    </source>
</evidence>
<evidence type="ECO:0000259" key="2">
    <source>
        <dbReference type="Pfam" id="PF00975"/>
    </source>
</evidence>
<dbReference type="Pfam" id="PF00975">
    <property type="entry name" value="Thioesterase"/>
    <property type="match status" value="1"/>
</dbReference>
<dbReference type="EMBL" id="JACIIZ010000003">
    <property type="protein sequence ID" value="MBB6250625.1"/>
    <property type="molecule type" value="Genomic_DNA"/>
</dbReference>
<dbReference type="PANTHER" id="PTHR11487:SF0">
    <property type="entry name" value="S-ACYL FATTY ACID SYNTHASE THIOESTERASE, MEDIUM CHAIN"/>
    <property type="match status" value="1"/>
</dbReference>
<name>A0A7X0AV38_9PROT</name>
<proteinExistence type="inferred from homology"/>
<dbReference type="Proteomes" id="UP000539175">
    <property type="component" value="Unassembled WGS sequence"/>
</dbReference>
<comment type="similarity">
    <text evidence="1">Belongs to the thioesterase family.</text>
</comment>
<keyword evidence="3" id="KW-0378">Hydrolase</keyword>
<dbReference type="RefSeq" id="WP_184798409.1">
    <property type="nucleotide sequence ID" value="NZ_JACIIZ010000003.1"/>
</dbReference>
<gene>
    <name evidence="3" type="ORF">FHS74_001170</name>
</gene>
<dbReference type="EC" id="3.1.2.21" evidence="3"/>
<dbReference type="GO" id="GO:0008610">
    <property type="term" value="P:lipid biosynthetic process"/>
    <property type="evidence" value="ECO:0007669"/>
    <property type="project" value="TreeGrafter"/>
</dbReference>
<sequence length="247" mass="26539">MTPRWIADLNTAPRASVRLFFFPFAGGGSAAYRPWATALPPRVQASAVLLPGRESRLREVAHSRLEDLLDPLLAGLAPALDRPYAFFGHSMGATIAYEAARRLEAGGGGPGHLFVSGRQAPGRPRLAPPIHDLPPPLFIAALRRLNGTPAAILEDADLMAMLLPLLRADFALSETYRPQPGTRLRAPVTAFGGQSDPMVPADDVAAWEQVTDGAFTMALHEGDHFFLMPHRDAIVARILADLAPYGA</sequence>
<protein>
    <submittedName>
        <fullName evidence="3">Medium-chain acyl-[acyl-carrier-protein] hydrolase</fullName>
        <ecNumber evidence="3">3.1.2.21</ecNumber>
    </submittedName>
</protein>
<feature type="domain" description="Thioesterase" evidence="2">
    <location>
        <begin position="18"/>
        <end position="240"/>
    </location>
</feature>
<dbReference type="GO" id="GO:0016297">
    <property type="term" value="F:fatty acyl-[ACP] hydrolase activity"/>
    <property type="evidence" value="ECO:0007669"/>
    <property type="project" value="UniProtKB-EC"/>
</dbReference>
<dbReference type="AlphaFoldDB" id="A0A7X0AV38"/>
<dbReference type="InterPro" id="IPR012223">
    <property type="entry name" value="TEII"/>
</dbReference>
<reference evidence="3 4" key="1">
    <citation type="submission" date="2020-08" db="EMBL/GenBank/DDBJ databases">
        <title>Genomic Encyclopedia of Type Strains, Phase IV (KMG-IV): sequencing the most valuable type-strain genomes for metagenomic binning, comparative biology and taxonomic classification.</title>
        <authorList>
            <person name="Goeker M."/>
        </authorList>
    </citation>
    <scope>NUCLEOTIDE SEQUENCE [LARGE SCALE GENOMIC DNA]</scope>
    <source>
        <strain evidence="3 4">DSM 22198</strain>
    </source>
</reference>
<comment type="caution">
    <text evidence="3">The sequence shown here is derived from an EMBL/GenBank/DDBJ whole genome shotgun (WGS) entry which is preliminary data.</text>
</comment>
<dbReference type="InterPro" id="IPR029058">
    <property type="entry name" value="AB_hydrolase_fold"/>
</dbReference>
<accession>A0A7X0AV38</accession>
<dbReference type="PANTHER" id="PTHR11487">
    <property type="entry name" value="THIOESTERASE"/>
    <property type="match status" value="1"/>
</dbReference>